<dbReference type="InterPro" id="IPR012902">
    <property type="entry name" value="N_methyl_site"/>
</dbReference>
<protein>
    <submittedName>
        <fullName evidence="2">Prepilin-type N-terminal cleavage/methylation domain-containing protein</fullName>
    </submittedName>
</protein>
<dbReference type="Proteomes" id="UP000298355">
    <property type="component" value="Unassembled WGS sequence"/>
</dbReference>
<evidence type="ECO:0000313" key="2">
    <source>
        <dbReference type="EMBL" id="TFC98370.1"/>
    </source>
</evidence>
<reference evidence="2 3" key="1">
    <citation type="submission" date="2019-03" db="EMBL/GenBank/DDBJ databases">
        <title>Genomics of glacier-inhabiting Cryobacterium strains.</title>
        <authorList>
            <person name="Liu Q."/>
            <person name="Xin Y.-H."/>
        </authorList>
    </citation>
    <scope>NUCLEOTIDE SEQUENCE [LARGE SCALE GENOMIC DNA]</scope>
    <source>
        <strain evidence="2 3">TMT4-23</strain>
    </source>
</reference>
<name>A0ABY2J3A7_9MICO</name>
<evidence type="ECO:0000313" key="3">
    <source>
        <dbReference type="Proteomes" id="UP000298355"/>
    </source>
</evidence>
<organism evidence="2 3">
    <name type="scientific">Cryobacterium breve</name>
    <dbReference type="NCBI Taxonomy" id="1259258"/>
    <lineage>
        <taxon>Bacteria</taxon>
        <taxon>Bacillati</taxon>
        <taxon>Actinomycetota</taxon>
        <taxon>Actinomycetes</taxon>
        <taxon>Micrococcales</taxon>
        <taxon>Microbacteriaceae</taxon>
        <taxon>Cryobacterium</taxon>
    </lineage>
</organism>
<keyword evidence="1" id="KW-0812">Transmembrane</keyword>
<proteinExistence type="predicted"/>
<feature type="transmembrane region" description="Helical" evidence="1">
    <location>
        <begin position="52"/>
        <end position="77"/>
    </location>
</feature>
<keyword evidence="1" id="KW-1133">Transmembrane helix</keyword>
<keyword evidence="3" id="KW-1185">Reference proteome</keyword>
<evidence type="ECO:0000256" key="1">
    <source>
        <dbReference type="SAM" id="Phobius"/>
    </source>
</evidence>
<dbReference type="NCBIfam" id="TIGR02532">
    <property type="entry name" value="IV_pilin_GFxxxE"/>
    <property type="match status" value="1"/>
</dbReference>
<comment type="caution">
    <text evidence="2">The sequence shown here is derived from an EMBL/GenBank/DDBJ whole genome shotgun (WGS) entry which is preliminary data.</text>
</comment>
<keyword evidence="1" id="KW-0472">Membrane</keyword>
<dbReference type="InterPro" id="IPR013784">
    <property type="entry name" value="Carb-bd-like_fold"/>
</dbReference>
<dbReference type="Pfam" id="PF07963">
    <property type="entry name" value="N_methyl"/>
    <property type="match status" value="1"/>
</dbReference>
<dbReference type="RefSeq" id="WP_134363308.1">
    <property type="nucleotide sequence ID" value="NZ_SOGJ01000021.1"/>
</dbReference>
<gene>
    <name evidence="2" type="ORF">E3O65_08505</name>
</gene>
<sequence length="487" mass="51429">MGLRTSGAPHFFVPPEHASETPSRIRMKGRCTVKAFRGQMCSREANSRGLTIIEILVAMMIFAIIAVGVGAALLATLTISHDNKAREVASSLAASEIDLVRANGDPFKVFNAPARTVSNPTGGIYTVKRTTAWVTPSGLAATCGTGGGALQYKLVTVSVSWQGMRSTTDPVITDTLLAPTTRINDPTKGTILLSVVDAKDRGKENVTFTISPSLGAVTLRPTDEDGCSFLLQVPAGTYTITLNTPGMVDFTQSATPAKTLPVTIGASTSFAFKYDDAATVTLNYASNRPPAPAPSPIIPADMSATFSNSYGVFPKFATGPNVKLHPWEVGYQAVAGTYRDTTPSCVSVDPESWAPDTRVSPPLSRLKLPAVALAPLGTVSVDIPMGIVDIERESEDRWVTAVSQVDTPIPGQQSCGATMTYRFGQIMTGGGSSRYRIALPFGSWRLYTTGSATDSSPTLFANPSKLWLVTPGLPMAASGGLFALDPR</sequence>
<accession>A0ABY2J3A7</accession>
<dbReference type="EMBL" id="SOGJ01000021">
    <property type="protein sequence ID" value="TFC98370.1"/>
    <property type="molecule type" value="Genomic_DNA"/>
</dbReference>
<dbReference type="SUPFAM" id="SSF49452">
    <property type="entry name" value="Starch-binding domain-like"/>
    <property type="match status" value="1"/>
</dbReference>